<dbReference type="SUPFAM" id="SSF55874">
    <property type="entry name" value="ATPase domain of HSP90 chaperone/DNA topoisomerase II/histidine kinase"/>
    <property type="match status" value="1"/>
</dbReference>
<dbReference type="Pfam" id="PF06580">
    <property type="entry name" value="His_kinase"/>
    <property type="match status" value="1"/>
</dbReference>
<gene>
    <name evidence="3" type="primary">ypdA_2</name>
    <name evidence="3" type="ORF">NCTC11429_00046</name>
</gene>
<evidence type="ECO:0000313" key="3">
    <source>
        <dbReference type="EMBL" id="VTR27761.1"/>
    </source>
</evidence>
<proteinExistence type="predicted"/>
<accession>A0A4U9UF11</accession>
<dbReference type="InterPro" id="IPR010559">
    <property type="entry name" value="Sig_transdc_His_kin_internal"/>
</dbReference>
<dbReference type="GO" id="GO:0000155">
    <property type="term" value="F:phosphorelay sensor kinase activity"/>
    <property type="evidence" value="ECO:0007669"/>
    <property type="project" value="InterPro"/>
</dbReference>
<evidence type="ECO:0000313" key="4">
    <source>
        <dbReference type="Proteomes" id="UP000308196"/>
    </source>
</evidence>
<feature type="transmembrane region" description="Helical" evidence="1">
    <location>
        <begin position="6"/>
        <end position="28"/>
    </location>
</feature>
<dbReference type="STRING" id="1123265.GCA_000686625_00661"/>
<dbReference type="InterPro" id="IPR036890">
    <property type="entry name" value="HATPase_C_sf"/>
</dbReference>
<keyword evidence="1" id="KW-1133">Transmembrane helix</keyword>
<keyword evidence="1" id="KW-0812">Transmembrane</keyword>
<dbReference type="PANTHER" id="PTHR34220:SF7">
    <property type="entry name" value="SENSOR HISTIDINE KINASE YPDA"/>
    <property type="match status" value="1"/>
</dbReference>
<dbReference type="GO" id="GO:0016020">
    <property type="term" value="C:membrane"/>
    <property type="evidence" value="ECO:0007669"/>
    <property type="project" value="InterPro"/>
</dbReference>
<dbReference type="Proteomes" id="UP000308196">
    <property type="component" value="Chromosome"/>
</dbReference>
<organism evidence="3 4">
    <name type="scientific">Sphingobacterium thalpophilum</name>
    <dbReference type="NCBI Taxonomy" id="259"/>
    <lineage>
        <taxon>Bacteria</taxon>
        <taxon>Pseudomonadati</taxon>
        <taxon>Bacteroidota</taxon>
        <taxon>Sphingobacteriia</taxon>
        <taxon>Sphingobacteriales</taxon>
        <taxon>Sphingobacteriaceae</taxon>
        <taxon>Sphingobacterium</taxon>
    </lineage>
</organism>
<feature type="transmembrane region" description="Helical" evidence="1">
    <location>
        <begin position="59"/>
        <end position="76"/>
    </location>
</feature>
<dbReference type="AlphaFoldDB" id="A0A4U9UF11"/>
<reference evidence="3 4" key="1">
    <citation type="submission" date="2019-05" db="EMBL/GenBank/DDBJ databases">
        <authorList>
            <consortium name="Pathogen Informatics"/>
        </authorList>
    </citation>
    <scope>NUCLEOTIDE SEQUENCE [LARGE SCALE GENOMIC DNA]</scope>
    <source>
        <strain evidence="3 4">NCTC11429</strain>
    </source>
</reference>
<dbReference type="EMBL" id="LR590484">
    <property type="protein sequence ID" value="VTR27761.1"/>
    <property type="molecule type" value="Genomic_DNA"/>
</dbReference>
<feature type="domain" description="Signal transduction histidine kinase internal region" evidence="2">
    <location>
        <begin position="144"/>
        <end position="222"/>
    </location>
</feature>
<dbReference type="Gene3D" id="3.30.565.10">
    <property type="entry name" value="Histidine kinase-like ATPase, C-terminal domain"/>
    <property type="match status" value="1"/>
</dbReference>
<dbReference type="PANTHER" id="PTHR34220">
    <property type="entry name" value="SENSOR HISTIDINE KINASE YPDA"/>
    <property type="match status" value="1"/>
</dbReference>
<name>A0A4U9UF11_9SPHI</name>
<dbReference type="InterPro" id="IPR050640">
    <property type="entry name" value="Bact_2-comp_sensor_kinase"/>
</dbReference>
<sequence length="337" mass="39377">MYSLYWLGYILLFSVIQSIPTGDFITVLRNECYSLLPKIIFVTIVVELMMPRLLFKKKYVMFAFAYIGMILFFAFVQRIIDNYIIIRYYLTFWKTESLFAVPVYLYNISKLQFVVSIPVACRLFYYLAEEKNKVQAVMSEKLQAELSALRNQFHPHFLFNVLNGLYSKILNQSNDSAEIVLKISDLLRFSLYEADRKNIPLSSEIDHLTNYIALQRLRFGHDLQISFSVYGENKDAVIEPFLILPFIENSCKHCLNETNQGWITIAITVNEEWLVVKIENSLSDNIDSKIKSAEGIGLVNVKRRLDLLYPHRHVLQIKRDDSSFFVSLKLKIKDDKN</sequence>
<keyword evidence="1" id="KW-0472">Membrane</keyword>
<protein>
    <submittedName>
        <fullName evidence="3">Inner membrane protein ypdA</fullName>
    </submittedName>
</protein>
<evidence type="ECO:0000259" key="2">
    <source>
        <dbReference type="Pfam" id="PF06580"/>
    </source>
</evidence>
<evidence type="ECO:0000256" key="1">
    <source>
        <dbReference type="SAM" id="Phobius"/>
    </source>
</evidence>
<dbReference type="KEGG" id="stha:NCTC11429_00046"/>